<dbReference type="PANTHER" id="PTHR12655:SF0">
    <property type="entry name" value="ACYL-COENZYME A THIOESTERASE 9, MITOCHONDRIAL"/>
    <property type="match status" value="1"/>
</dbReference>
<keyword evidence="3 7" id="KW-0812">Transmembrane</keyword>
<accession>A0A813XW80</accession>
<reference evidence="9" key="1">
    <citation type="submission" date="2021-02" db="EMBL/GenBank/DDBJ databases">
        <authorList>
            <person name="Nowell W R."/>
        </authorList>
    </citation>
    <scope>NUCLEOTIDE SEQUENCE</scope>
</reference>
<dbReference type="Gene3D" id="1.20.1070.10">
    <property type="entry name" value="Rhodopsin 7-helix transmembrane proteins"/>
    <property type="match status" value="1"/>
</dbReference>
<dbReference type="PROSITE" id="PS50262">
    <property type="entry name" value="G_PROTEIN_RECEP_F1_2"/>
    <property type="match status" value="1"/>
</dbReference>
<dbReference type="EMBL" id="CAJNOE010000080">
    <property type="protein sequence ID" value="CAF0875675.1"/>
    <property type="molecule type" value="Genomic_DNA"/>
</dbReference>
<dbReference type="GO" id="GO:0016020">
    <property type="term" value="C:membrane"/>
    <property type="evidence" value="ECO:0007669"/>
    <property type="project" value="UniProtKB-SubCell"/>
</dbReference>
<dbReference type="AlphaFoldDB" id="A0A813XW80"/>
<dbReference type="Pfam" id="PF00001">
    <property type="entry name" value="7tm_1"/>
    <property type="match status" value="1"/>
</dbReference>
<dbReference type="Proteomes" id="UP000663860">
    <property type="component" value="Unassembled WGS sequence"/>
</dbReference>
<evidence type="ECO:0000256" key="6">
    <source>
        <dbReference type="ARBA" id="ARBA00023136"/>
    </source>
</evidence>
<dbReference type="GO" id="GO:0004930">
    <property type="term" value="F:G protein-coupled receptor activity"/>
    <property type="evidence" value="ECO:0007669"/>
    <property type="project" value="InterPro"/>
</dbReference>
<evidence type="ECO:0000256" key="5">
    <source>
        <dbReference type="ARBA" id="ARBA00022989"/>
    </source>
</evidence>
<evidence type="ECO:0000256" key="1">
    <source>
        <dbReference type="ARBA" id="ARBA00004370"/>
    </source>
</evidence>
<comment type="similarity">
    <text evidence="2">Belongs to the acyl coenzyme A hydrolase family.</text>
</comment>
<gene>
    <name evidence="9" type="ORF">IZO911_LOCUS10906</name>
</gene>
<feature type="domain" description="G-protein coupled receptors family 1 profile" evidence="8">
    <location>
        <begin position="172"/>
        <end position="369"/>
    </location>
</feature>
<evidence type="ECO:0000256" key="7">
    <source>
        <dbReference type="SAM" id="Phobius"/>
    </source>
</evidence>
<dbReference type="Gene3D" id="3.10.129.10">
    <property type="entry name" value="Hotdog Thioesterase"/>
    <property type="match status" value="1"/>
</dbReference>
<organism evidence="9 10">
    <name type="scientific">Adineta steineri</name>
    <dbReference type="NCBI Taxonomy" id="433720"/>
    <lineage>
        <taxon>Eukaryota</taxon>
        <taxon>Metazoa</taxon>
        <taxon>Spiralia</taxon>
        <taxon>Gnathifera</taxon>
        <taxon>Rotifera</taxon>
        <taxon>Eurotatoria</taxon>
        <taxon>Bdelloidea</taxon>
        <taxon>Adinetida</taxon>
        <taxon>Adinetidae</taxon>
        <taxon>Adineta</taxon>
    </lineage>
</organism>
<keyword evidence="6 7" id="KW-0472">Membrane</keyword>
<dbReference type="GO" id="GO:0005739">
    <property type="term" value="C:mitochondrion"/>
    <property type="evidence" value="ECO:0007669"/>
    <property type="project" value="TreeGrafter"/>
</dbReference>
<dbReference type="GO" id="GO:0006637">
    <property type="term" value="P:acyl-CoA metabolic process"/>
    <property type="evidence" value="ECO:0007669"/>
    <property type="project" value="TreeGrafter"/>
</dbReference>
<feature type="transmembrane region" description="Helical" evidence="7">
    <location>
        <begin position="356"/>
        <end position="377"/>
    </location>
</feature>
<evidence type="ECO:0000259" key="8">
    <source>
        <dbReference type="PROSITE" id="PS50262"/>
    </source>
</evidence>
<feature type="transmembrane region" description="Helical" evidence="7">
    <location>
        <begin position="312"/>
        <end position="336"/>
    </location>
</feature>
<feature type="transmembrane region" description="Helical" evidence="7">
    <location>
        <begin position="175"/>
        <end position="194"/>
    </location>
</feature>
<dbReference type="CDD" id="cd00637">
    <property type="entry name" value="7tm_classA_rhodopsin-like"/>
    <property type="match status" value="1"/>
</dbReference>
<evidence type="ECO:0000256" key="2">
    <source>
        <dbReference type="ARBA" id="ARBA00010458"/>
    </source>
</evidence>
<dbReference type="InterPro" id="IPR000276">
    <property type="entry name" value="GPCR_Rhodpsn"/>
</dbReference>
<dbReference type="PANTHER" id="PTHR12655">
    <property type="entry name" value="ACYL-COA THIOESTERASE"/>
    <property type="match status" value="1"/>
</dbReference>
<name>A0A813XW80_9BILA</name>
<comment type="subcellular location">
    <subcellularLocation>
        <location evidence="1">Membrane</location>
    </subcellularLocation>
</comment>
<protein>
    <recommendedName>
        <fullName evidence="8">G-protein coupled receptors family 1 profile domain-containing protein</fullName>
    </recommendedName>
</protein>
<dbReference type="GO" id="GO:0047617">
    <property type="term" value="F:fatty acyl-CoA hydrolase activity"/>
    <property type="evidence" value="ECO:0007669"/>
    <property type="project" value="TreeGrafter"/>
</dbReference>
<keyword evidence="5 7" id="KW-1133">Transmembrane helix</keyword>
<evidence type="ECO:0000313" key="10">
    <source>
        <dbReference type="Proteomes" id="UP000663860"/>
    </source>
</evidence>
<evidence type="ECO:0000256" key="4">
    <source>
        <dbReference type="ARBA" id="ARBA00022801"/>
    </source>
</evidence>
<comment type="caution">
    <text evidence="9">The sequence shown here is derived from an EMBL/GenBank/DDBJ whole genome shotgun (WGS) entry which is preliminary data.</text>
</comment>
<feature type="transmembrane region" description="Helical" evidence="7">
    <location>
        <begin position="269"/>
        <end position="292"/>
    </location>
</feature>
<proteinExistence type="inferred from homology"/>
<evidence type="ECO:0000256" key="3">
    <source>
        <dbReference type="ARBA" id="ARBA00022692"/>
    </source>
</evidence>
<dbReference type="SUPFAM" id="SSF81321">
    <property type="entry name" value="Family A G protein-coupled receptor-like"/>
    <property type="match status" value="1"/>
</dbReference>
<keyword evidence="4" id="KW-0378">Hydrolase</keyword>
<dbReference type="InterPro" id="IPR017452">
    <property type="entry name" value="GPCR_Rhodpsn_7TM"/>
</dbReference>
<sequence>MHHRVFLFVPRTLNKTTFRSIQTITDVRKTLQNLVGAQLVFGHGNQSGSHAGLTDNITVNSTLTPRTIAESYDEAIIPFATNIKLRERYVNFDNKVRFGRILEDLDTMAVHIAYKHNAPQIIQSINVHPLAIVTAAVDRIEVAVPHMDIDRDVRLSGFTSFVGYDEYRKISFCLWWYWIDYTLLVISIFLTAAASIQRHILIFNAHWFHIRRRRWLLHFLPIIICLFYPALFYLAVIIFYPCDYSNDEDDQSCIDPCYSDDNILFNYDWIINTAFPLTTIIFANITLVIRVIRSMSRIRQRQILIWKRQRKLTLQLFILSLLYIIGWVPSTVISILQSFLLPNLLDDIPQLDYFNYLTYFVCPLQPFICVFSLPELIKILKAYWKKIVHRAIVLPV</sequence>
<evidence type="ECO:0000313" key="9">
    <source>
        <dbReference type="EMBL" id="CAF0875675.1"/>
    </source>
</evidence>
<feature type="transmembrane region" description="Helical" evidence="7">
    <location>
        <begin position="215"/>
        <end position="240"/>
    </location>
</feature>